<dbReference type="EMBL" id="CP044016">
    <property type="protein sequence ID" value="QES90808.1"/>
    <property type="molecule type" value="Genomic_DNA"/>
</dbReference>
<dbReference type="Gene3D" id="3.40.1350.10">
    <property type="match status" value="1"/>
</dbReference>
<keyword evidence="2" id="KW-0378">Hydrolase</keyword>
<protein>
    <submittedName>
        <fullName evidence="2">Restriction endonuclease</fullName>
    </submittedName>
</protein>
<dbReference type="Proteomes" id="UP000292424">
    <property type="component" value="Chromosome"/>
</dbReference>
<evidence type="ECO:0000259" key="1">
    <source>
        <dbReference type="Pfam" id="PF04471"/>
    </source>
</evidence>
<dbReference type="OrthoDB" id="9803736at2"/>
<sequence>MLIRNFYLYYNQWLMAHFYLDAETSLNPIFSDFFFDFPKQNPVLELYNQTIQKSNLRENLQDNFGLIKKLGTVDTILANKILLYDIQKNFKNHIKDYQKTIGKSPILNTLSIRSNKSTKAPSYINVAKNEVNSTEIQYNLENILDDIEGSVSQDLFKEIIFSETQRVKKVISDIYFNNQDLYNLNPRDFEIMIAELLSSQGFDVELTQQTRDGGKDIIAIKPQGPLLRPIKYLVECKKYAETNKVDVQIMRSFSYVVQQSANKGILVTTSYFTKDVQKQHDPQLLDLIDKNALLQWIHIYILQLKGILAI</sequence>
<name>A0A5P2G7Z1_9BACT</name>
<organism evidence="2 3">
    <name type="scientific">Rhizosphaericola mali</name>
    <dbReference type="NCBI Taxonomy" id="2545455"/>
    <lineage>
        <taxon>Bacteria</taxon>
        <taxon>Pseudomonadati</taxon>
        <taxon>Bacteroidota</taxon>
        <taxon>Chitinophagia</taxon>
        <taxon>Chitinophagales</taxon>
        <taxon>Chitinophagaceae</taxon>
        <taxon>Rhizosphaericola</taxon>
    </lineage>
</organism>
<feature type="domain" description="Restriction endonuclease type IV Mrr" evidence="1">
    <location>
        <begin position="182"/>
        <end position="297"/>
    </location>
</feature>
<evidence type="ECO:0000313" key="3">
    <source>
        <dbReference type="Proteomes" id="UP000292424"/>
    </source>
</evidence>
<dbReference type="AlphaFoldDB" id="A0A5P2G7Z1"/>
<gene>
    <name evidence="2" type="ORF">E0W69_019880</name>
</gene>
<dbReference type="SUPFAM" id="SSF52980">
    <property type="entry name" value="Restriction endonuclease-like"/>
    <property type="match status" value="1"/>
</dbReference>
<dbReference type="GO" id="GO:0009307">
    <property type="term" value="P:DNA restriction-modification system"/>
    <property type="evidence" value="ECO:0007669"/>
    <property type="project" value="InterPro"/>
</dbReference>
<dbReference type="PANTHER" id="PTHR30015">
    <property type="entry name" value="MRR RESTRICTION SYSTEM PROTEIN"/>
    <property type="match status" value="1"/>
</dbReference>
<dbReference type="InterPro" id="IPR007560">
    <property type="entry name" value="Restrct_endonuc_IV_Mrr"/>
</dbReference>
<dbReference type="InterPro" id="IPR052906">
    <property type="entry name" value="Type_IV_Methyl-Rstrct_Enzyme"/>
</dbReference>
<keyword evidence="2" id="KW-0540">Nuclease</keyword>
<keyword evidence="2" id="KW-0255">Endonuclease</keyword>
<proteinExistence type="predicted"/>
<dbReference type="InterPro" id="IPR011335">
    <property type="entry name" value="Restrct_endonuc-II-like"/>
</dbReference>
<dbReference type="InterPro" id="IPR011856">
    <property type="entry name" value="tRNA_endonuc-like_dom_sf"/>
</dbReference>
<dbReference type="GO" id="GO:0003677">
    <property type="term" value="F:DNA binding"/>
    <property type="evidence" value="ECO:0007669"/>
    <property type="project" value="InterPro"/>
</dbReference>
<dbReference type="KEGG" id="arac:E0W69_019880"/>
<dbReference type="GO" id="GO:0015666">
    <property type="term" value="F:restriction endodeoxyribonuclease activity"/>
    <property type="evidence" value="ECO:0007669"/>
    <property type="project" value="TreeGrafter"/>
</dbReference>
<dbReference type="Pfam" id="PF04471">
    <property type="entry name" value="Mrr_cat"/>
    <property type="match status" value="1"/>
</dbReference>
<reference evidence="2 3" key="1">
    <citation type="submission" date="2019-09" db="EMBL/GenBank/DDBJ databases">
        <title>Complete genome sequence of Arachidicoccus sp. B3-10 isolated from apple orchard soil.</title>
        <authorList>
            <person name="Kim H.S."/>
            <person name="Han K.-I."/>
            <person name="Suh M.K."/>
            <person name="Lee K.C."/>
            <person name="Eom M.K."/>
            <person name="Kim J.-S."/>
            <person name="Kang S.W."/>
            <person name="Sin Y."/>
            <person name="Lee J.-S."/>
        </authorList>
    </citation>
    <scope>NUCLEOTIDE SEQUENCE [LARGE SCALE GENOMIC DNA]</scope>
    <source>
        <strain evidence="2 3">B3-10</strain>
    </source>
</reference>
<evidence type="ECO:0000313" key="2">
    <source>
        <dbReference type="EMBL" id="QES90808.1"/>
    </source>
</evidence>
<dbReference type="PANTHER" id="PTHR30015:SF7">
    <property type="entry name" value="TYPE IV METHYL-DIRECTED RESTRICTION ENZYME ECOKMRR"/>
    <property type="match status" value="1"/>
</dbReference>
<accession>A0A5P2G7Z1</accession>
<keyword evidence="3" id="KW-1185">Reference proteome</keyword>